<organism evidence="2 3">
    <name type="scientific">Canicola haemoglobinophilus</name>
    <dbReference type="NCBI Taxonomy" id="733"/>
    <lineage>
        <taxon>Bacteria</taxon>
        <taxon>Pseudomonadati</taxon>
        <taxon>Pseudomonadota</taxon>
        <taxon>Gammaproteobacteria</taxon>
        <taxon>Pasteurellales</taxon>
        <taxon>Pasteurellaceae</taxon>
        <taxon>Canicola</taxon>
    </lineage>
</organism>
<name>A0AB38HDG6_9PAST</name>
<dbReference type="SUPFAM" id="SSF143120">
    <property type="entry name" value="YefM-like"/>
    <property type="match status" value="1"/>
</dbReference>
<comment type="similarity">
    <text evidence="1">Belongs to the phD/YefM antitoxin family.</text>
</comment>
<dbReference type="EMBL" id="UGHJ01000001">
    <property type="protein sequence ID" value="STO69642.1"/>
    <property type="molecule type" value="Genomic_DNA"/>
</dbReference>
<protein>
    <submittedName>
        <fullName evidence="2">Prevent-host-death family protein/antitoxin of toxin-antitoxin stability system</fullName>
    </submittedName>
</protein>
<evidence type="ECO:0000313" key="2">
    <source>
        <dbReference type="EMBL" id="STO69642.1"/>
    </source>
</evidence>
<comment type="caution">
    <text evidence="2">The sequence shown here is derived from an EMBL/GenBank/DDBJ whole genome shotgun (WGS) entry which is preliminary data.</text>
</comment>
<dbReference type="InterPro" id="IPR036165">
    <property type="entry name" value="YefM-like_sf"/>
</dbReference>
<dbReference type="RefSeq" id="WP_115073510.1">
    <property type="nucleotide sequence ID" value="NZ_UGHE01000002.1"/>
</dbReference>
<sequence length="96" mass="11274">MAITVTSREFNQRASQILKISETQPVFITKWGKIVGVLSNYASYQQQAQKEQEPSFERLFSGKNDLSDAEFEEFQQELEQIRKKTTFRVCEFEDIE</sequence>
<evidence type="ECO:0000256" key="1">
    <source>
        <dbReference type="ARBA" id="ARBA00009981"/>
    </source>
</evidence>
<proteinExistence type="inferred from homology"/>
<reference evidence="2 3" key="1">
    <citation type="submission" date="2018-06" db="EMBL/GenBank/DDBJ databases">
        <authorList>
            <consortium name="Pathogen Informatics"/>
            <person name="Doyle S."/>
        </authorList>
    </citation>
    <scope>NUCLEOTIDE SEQUENCE [LARGE SCALE GENOMIC DNA]</scope>
    <source>
        <strain evidence="2 3">NCTC8540</strain>
    </source>
</reference>
<dbReference type="Proteomes" id="UP000254496">
    <property type="component" value="Unassembled WGS sequence"/>
</dbReference>
<gene>
    <name evidence="2" type="ORF">NCTC8540_02199</name>
</gene>
<evidence type="ECO:0000313" key="3">
    <source>
        <dbReference type="Proteomes" id="UP000254496"/>
    </source>
</evidence>
<accession>A0AB38HDG6</accession>
<dbReference type="AlphaFoldDB" id="A0AB38HDG6"/>